<dbReference type="Proteomes" id="UP000545507">
    <property type="component" value="Unassembled WGS sequence"/>
</dbReference>
<name>A0A7Y8GV64_9BURK</name>
<feature type="short sequence motif" description="'HIGH' region" evidence="12">
    <location>
        <begin position="31"/>
        <end position="41"/>
    </location>
</feature>
<dbReference type="RefSeq" id="WP_177135289.1">
    <property type="nucleotide sequence ID" value="NZ_VYGV01000006.1"/>
</dbReference>
<dbReference type="Pfam" id="PF09190">
    <property type="entry name" value="DALR_2"/>
    <property type="match status" value="1"/>
</dbReference>
<proteinExistence type="inferred from homology"/>
<keyword evidence="15" id="KW-1185">Reference proteome</keyword>
<dbReference type="AlphaFoldDB" id="A0A7Y8GV64"/>
<dbReference type="InterPro" id="IPR014729">
    <property type="entry name" value="Rossmann-like_a/b/a_fold"/>
</dbReference>
<dbReference type="CDD" id="cd07963">
    <property type="entry name" value="Anticodon_Ia_Cys"/>
    <property type="match status" value="1"/>
</dbReference>
<comment type="cofactor">
    <cofactor evidence="12">
        <name>Zn(2+)</name>
        <dbReference type="ChEBI" id="CHEBI:29105"/>
    </cofactor>
    <text evidence="12">Binds 1 zinc ion per subunit.</text>
</comment>
<dbReference type="InterPro" id="IPR009080">
    <property type="entry name" value="tRNAsynth_Ia_anticodon-bd"/>
</dbReference>
<comment type="subcellular location">
    <subcellularLocation>
        <location evidence="1 12">Cytoplasm</location>
    </subcellularLocation>
</comment>
<reference evidence="14 15" key="1">
    <citation type="submission" date="2019-09" db="EMBL/GenBank/DDBJ databases">
        <title>Hydrogenophaga aromatica sp. nov., isolated from a para-xylene-degrading enrichment culture.</title>
        <authorList>
            <person name="Tancsics A."/>
            <person name="Banerjee S."/>
        </authorList>
    </citation>
    <scope>NUCLEOTIDE SEQUENCE [LARGE SCALE GENOMIC DNA]</scope>
    <source>
        <strain evidence="14 15">D2P1</strain>
    </source>
</reference>
<comment type="similarity">
    <text evidence="2 12">Belongs to the class-I aminoacyl-tRNA synthetase family.</text>
</comment>
<dbReference type="PANTHER" id="PTHR10890:SF3">
    <property type="entry name" value="CYSTEINE--TRNA LIGASE, CYTOPLASMIC"/>
    <property type="match status" value="1"/>
</dbReference>
<dbReference type="Gene3D" id="3.40.50.620">
    <property type="entry name" value="HUPs"/>
    <property type="match status" value="1"/>
</dbReference>
<dbReference type="GO" id="GO:0005524">
    <property type="term" value="F:ATP binding"/>
    <property type="evidence" value="ECO:0007669"/>
    <property type="project" value="UniProtKB-UniRule"/>
</dbReference>
<dbReference type="Gene3D" id="1.20.120.1910">
    <property type="entry name" value="Cysteine-tRNA ligase, C-terminal anti-codon recognition domain"/>
    <property type="match status" value="1"/>
</dbReference>
<protein>
    <recommendedName>
        <fullName evidence="12">Cysteine--tRNA ligase</fullName>
        <ecNumber evidence="12">6.1.1.16</ecNumber>
    </recommendedName>
    <alternativeName>
        <fullName evidence="12">Cysteinyl-tRNA synthetase</fullName>
        <shortName evidence="12">CysRS</shortName>
    </alternativeName>
</protein>
<dbReference type="EMBL" id="VYGV01000006">
    <property type="protein sequence ID" value="NWF45439.1"/>
    <property type="molecule type" value="Genomic_DNA"/>
</dbReference>
<dbReference type="PRINTS" id="PR00983">
    <property type="entry name" value="TRNASYNTHCYS"/>
</dbReference>
<feature type="binding site" evidence="12">
    <location>
        <position position="273"/>
    </location>
    <ligand>
        <name>ATP</name>
        <dbReference type="ChEBI" id="CHEBI:30616"/>
    </ligand>
</feature>
<evidence type="ECO:0000313" key="15">
    <source>
        <dbReference type="Proteomes" id="UP000545507"/>
    </source>
</evidence>
<keyword evidence="11 12" id="KW-0030">Aminoacyl-tRNA synthetase</keyword>
<dbReference type="CDD" id="cd00672">
    <property type="entry name" value="CysRS_core"/>
    <property type="match status" value="1"/>
</dbReference>
<feature type="binding site" evidence="12">
    <location>
        <position position="29"/>
    </location>
    <ligand>
        <name>Zn(2+)</name>
        <dbReference type="ChEBI" id="CHEBI:29105"/>
    </ligand>
</feature>
<comment type="catalytic activity">
    <reaction evidence="12">
        <text>tRNA(Cys) + L-cysteine + ATP = L-cysteinyl-tRNA(Cys) + AMP + diphosphate</text>
        <dbReference type="Rhea" id="RHEA:17773"/>
        <dbReference type="Rhea" id="RHEA-COMP:9661"/>
        <dbReference type="Rhea" id="RHEA-COMP:9679"/>
        <dbReference type="ChEBI" id="CHEBI:30616"/>
        <dbReference type="ChEBI" id="CHEBI:33019"/>
        <dbReference type="ChEBI" id="CHEBI:35235"/>
        <dbReference type="ChEBI" id="CHEBI:78442"/>
        <dbReference type="ChEBI" id="CHEBI:78517"/>
        <dbReference type="ChEBI" id="CHEBI:456215"/>
        <dbReference type="EC" id="6.1.1.16"/>
    </reaction>
</comment>
<keyword evidence="4 12" id="KW-0963">Cytoplasm</keyword>
<organism evidence="14 15">
    <name type="scientific">Hydrogenophaga aromaticivorans</name>
    <dbReference type="NCBI Taxonomy" id="2610898"/>
    <lineage>
        <taxon>Bacteria</taxon>
        <taxon>Pseudomonadati</taxon>
        <taxon>Pseudomonadota</taxon>
        <taxon>Betaproteobacteria</taxon>
        <taxon>Burkholderiales</taxon>
        <taxon>Comamonadaceae</taxon>
        <taxon>Hydrogenophaga</taxon>
    </lineage>
</organism>
<evidence type="ECO:0000256" key="4">
    <source>
        <dbReference type="ARBA" id="ARBA00022490"/>
    </source>
</evidence>
<dbReference type="NCBIfam" id="TIGR00435">
    <property type="entry name" value="cysS"/>
    <property type="match status" value="1"/>
</dbReference>
<evidence type="ECO:0000256" key="2">
    <source>
        <dbReference type="ARBA" id="ARBA00005594"/>
    </source>
</evidence>
<dbReference type="InterPro" id="IPR015273">
    <property type="entry name" value="Cys-tRNA-synt_Ia_DALR"/>
</dbReference>
<keyword evidence="6 12" id="KW-0479">Metal-binding</keyword>
<dbReference type="SMART" id="SM00840">
    <property type="entry name" value="DALR_2"/>
    <property type="match status" value="1"/>
</dbReference>
<comment type="caution">
    <text evidence="14">The sequence shown here is derived from an EMBL/GenBank/DDBJ whole genome shotgun (WGS) entry which is preliminary data.</text>
</comment>
<evidence type="ECO:0000256" key="5">
    <source>
        <dbReference type="ARBA" id="ARBA00022598"/>
    </source>
</evidence>
<sequence length="462" mass="50796">MTLSIFNTLSRRPEPFEPLEPGHVRMYVCGMTIYDLCHIGHARMMMAFDVVQRWLKVSGYRVTYVRNITDIDDKIIKRAVERGVTLKDLTDEMTVAMHQDIAALGIEAPSFEPRATAYVPQMLTLIGQLEAKGLAYRAQDGDVNFAVRRFPGYGKLSGKSLDDLRAGERVAVASDKNDPLDFVLWKAAKPGEPDEARWDGPYGQGRPGWHIECSAMSCALLGESFDIHGGGADLQFPHHENEIAQSEGASGKPLARFWMHNGFVRVDNEKMSKSLGNFFTIREVLAKYDAETVRFFIVRTHYRSPLNYSDAHLDDARSALKRLYTALSLVSAEPVATIDWSHPFAQRFRAAMDEDFGTPEAVAVLFDLASEVNRSKDAALAGLLRALGGTLGLLQVDPAAYLQGGGAAAGGLDEATIQALIADRAAAKAAKNFTEADRIRQDLLAQGVVLKDSATGTTWERS</sequence>
<dbReference type="GO" id="GO:0006423">
    <property type="term" value="P:cysteinyl-tRNA aminoacylation"/>
    <property type="evidence" value="ECO:0007669"/>
    <property type="project" value="UniProtKB-UniRule"/>
</dbReference>
<dbReference type="EC" id="6.1.1.16" evidence="12"/>
<dbReference type="Pfam" id="PF23493">
    <property type="entry name" value="CysS_C"/>
    <property type="match status" value="1"/>
</dbReference>
<dbReference type="SUPFAM" id="SSF47323">
    <property type="entry name" value="Anticodon-binding domain of a subclass of class I aminoacyl-tRNA synthetases"/>
    <property type="match status" value="1"/>
</dbReference>
<dbReference type="InterPro" id="IPR056411">
    <property type="entry name" value="CysS_C"/>
</dbReference>
<accession>A0A7Y8GV64</accession>
<feature type="short sequence motif" description="'KMSKS' region" evidence="12">
    <location>
        <begin position="270"/>
        <end position="274"/>
    </location>
</feature>
<evidence type="ECO:0000259" key="13">
    <source>
        <dbReference type="SMART" id="SM00840"/>
    </source>
</evidence>
<evidence type="ECO:0000256" key="10">
    <source>
        <dbReference type="ARBA" id="ARBA00022917"/>
    </source>
</evidence>
<dbReference type="GO" id="GO:0005829">
    <property type="term" value="C:cytosol"/>
    <property type="evidence" value="ECO:0007669"/>
    <property type="project" value="TreeGrafter"/>
</dbReference>
<dbReference type="FunFam" id="3.40.50.620:FF:000009">
    <property type="entry name" value="Cysteine--tRNA ligase"/>
    <property type="match status" value="1"/>
</dbReference>
<evidence type="ECO:0000256" key="6">
    <source>
        <dbReference type="ARBA" id="ARBA00022723"/>
    </source>
</evidence>
<comment type="subunit">
    <text evidence="3 12">Monomer.</text>
</comment>
<evidence type="ECO:0000256" key="12">
    <source>
        <dbReference type="HAMAP-Rule" id="MF_00041"/>
    </source>
</evidence>
<evidence type="ECO:0000256" key="11">
    <source>
        <dbReference type="ARBA" id="ARBA00023146"/>
    </source>
</evidence>
<dbReference type="InterPro" id="IPR032678">
    <property type="entry name" value="tRNA-synt_1_cat_dom"/>
</dbReference>
<feature type="binding site" evidence="12">
    <location>
        <position position="238"/>
    </location>
    <ligand>
        <name>Zn(2+)</name>
        <dbReference type="ChEBI" id="CHEBI:29105"/>
    </ligand>
</feature>
<evidence type="ECO:0000256" key="7">
    <source>
        <dbReference type="ARBA" id="ARBA00022741"/>
    </source>
</evidence>
<evidence type="ECO:0000256" key="3">
    <source>
        <dbReference type="ARBA" id="ARBA00011245"/>
    </source>
</evidence>
<evidence type="ECO:0000256" key="8">
    <source>
        <dbReference type="ARBA" id="ARBA00022833"/>
    </source>
</evidence>
<dbReference type="PANTHER" id="PTHR10890">
    <property type="entry name" value="CYSTEINYL-TRNA SYNTHETASE"/>
    <property type="match status" value="1"/>
</dbReference>
<gene>
    <name evidence="12" type="primary">cysS</name>
    <name evidence="14" type="ORF">F3K02_09295</name>
</gene>
<dbReference type="HAMAP" id="MF_00041">
    <property type="entry name" value="Cys_tRNA_synth"/>
    <property type="match status" value="1"/>
</dbReference>
<dbReference type="Pfam" id="PF01406">
    <property type="entry name" value="tRNA-synt_1e"/>
    <property type="match status" value="1"/>
</dbReference>
<keyword evidence="9 12" id="KW-0067">ATP-binding</keyword>
<dbReference type="GO" id="GO:0004817">
    <property type="term" value="F:cysteine-tRNA ligase activity"/>
    <property type="evidence" value="ECO:0007669"/>
    <property type="project" value="UniProtKB-UniRule"/>
</dbReference>
<keyword evidence="7 12" id="KW-0547">Nucleotide-binding</keyword>
<evidence type="ECO:0000313" key="14">
    <source>
        <dbReference type="EMBL" id="NWF45439.1"/>
    </source>
</evidence>
<keyword evidence="10 12" id="KW-0648">Protein biosynthesis</keyword>
<feature type="binding site" evidence="12">
    <location>
        <position position="213"/>
    </location>
    <ligand>
        <name>Zn(2+)</name>
        <dbReference type="ChEBI" id="CHEBI:29105"/>
    </ligand>
</feature>
<dbReference type="InterPro" id="IPR024909">
    <property type="entry name" value="Cys-tRNA/MSH_ligase"/>
</dbReference>
<dbReference type="GO" id="GO:0008270">
    <property type="term" value="F:zinc ion binding"/>
    <property type="evidence" value="ECO:0007669"/>
    <property type="project" value="UniProtKB-UniRule"/>
</dbReference>
<evidence type="ECO:0000256" key="9">
    <source>
        <dbReference type="ARBA" id="ARBA00022840"/>
    </source>
</evidence>
<feature type="binding site" evidence="12">
    <location>
        <position position="242"/>
    </location>
    <ligand>
        <name>Zn(2+)</name>
        <dbReference type="ChEBI" id="CHEBI:29105"/>
    </ligand>
</feature>
<keyword evidence="8 12" id="KW-0862">Zinc</keyword>
<dbReference type="InterPro" id="IPR015803">
    <property type="entry name" value="Cys-tRNA-ligase"/>
</dbReference>
<keyword evidence="5 12" id="KW-0436">Ligase</keyword>
<evidence type="ECO:0000256" key="1">
    <source>
        <dbReference type="ARBA" id="ARBA00004496"/>
    </source>
</evidence>
<feature type="domain" description="Cysteinyl-tRNA synthetase class Ia DALR" evidence="13">
    <location>
        <begin position="347"/>
        <end position="402"/>
    </location>
</feature>
<dbReference type="SUPFAM" id="SSF52374">
    <property type="entry name" value="Nucleotidylyl transferase"/>
    <property type="match status" value="1"/>
</dbReference>